<feature type="domain" description="AAA" evidence="3">
    <location>
        <begin position="12"/>
        <end position="186"/>
    </location>
</feature>
<proteinExistence type="predicted"/>
<dbReference type="CDD" id="cd02042">
    <property type="entry name" value="ParAB_family"/>
    <property type="match status" value="1"/>
</dbReference>
<evidence type="ECO:0000313" key="5">
    <source>
        <dbReference type="Proteomes" id="UP000194946"/>
    </source>
</evidence>
<evidence type="ECO:0000256" key="1">
    <source>
        <dbReference type="ARBA" id="ARBA00057242"/>
    </source>
</evidence>
<dbReference type="InterPro" id="IPR050678">
    <property type="entry name" value="DNA_Partitioning_ATPase"/>
</dbReference>
<organism evidence="4 5">
    <name type="scientific">Commensalibacter intestini</name>
    <dbReference type="NCBI Taxonomy" id="479936"/>
    <lineage>
        <taxon>Bacteria</taxon>
        <taxon>Pseudomonadati</taxon>
        <taxon>Pseudomonadota</taxon>
        <taxon>Alphaproteobacteria</taxon>
        <taxon>Acetobacterales</taxon>
        <taxon>Acetobacteraceae</taxon>
    </lineage>
</organism>
<comment type="caution">
    <text evidence="4">The sequence shown here is derived from an EMBL/GenBank/DDBJ whole genome shotgun (WGS) entry which is preliminary data.</text>
</comment>
<dbReference type="InterPro" id="IPR025669">
    <property type="entry name" value="AAA_dom"/>
</dbReference>
<dbReference type="AlphaFoldDB" id="A0A251ZVV6"/>
<dbReference type="PIRSF" id="PIRSF009320">
    <property type="entry name" value="Nuc_binding_HP_1000"/>
    <property type="match status" value="1"/>
</dbReference>
<dbReference type="Pfam" id="PF13614">
    <property type="entry name" value="AAA_31"/>
    <property type="match status" value="1"/>
</dbReference>
<dbReference type="Gene3D" id="3.40.50.300">
    <property type="entry name" value="P-loop containing nucleotide triphosphate hydrolases"/>
    <property type="match status" value="1"/>
</dbReference>
<evidence type="ECO:0000259" key="3">
    <source>
        <dbReference type="Pfam" id="PF13614"/>
    </source>
</evidence>
<reference evidence="5" key="1">
    <citation type="submission" date="2014-06" db="EMBL/GenBank/DDBJ databases">
        <authorList>
            <person name="Winans N.J."/>
            <person name="Newell P.D."/>
            <person name="Douglas A.E."/>
        </authorList>
    </citation>
    <scope>NUCLEOTIDE SEQUENCE [LARGE SCALE GENOMIC DNA]</scope>
    <source>
        <strain evidence="5">DmL_052</strain>
    </source>
</reference>
<evidence type="ECO:0000313" key="4">
    <source>
        <dbReference type="EMBL" id="OUI78772.1"/>
    </source>
</evidence>
<dbReference type="PANTHER" id="PTHR13696">
    <property type="entry name" value="P-LOOP CONTAINING NUCLEOSIDE TRIPHOSPHATE HYDROLASE"/>
    <property type="match status" value="1"/>
</dbReference>
<gene>
    <name evidence="4" type="ORF">HK18_07790</name>
</gene>
<name>A0A251ZVV6_9PROT</name>
<dbReference type="SUPFAM" id="SSF52540">
    <property type="entry name" value="P-loop containing nucleoside triphosphate hydrolases"/>
    <property type="match status" value="1"/>
</dbReference>
<protein>
    <recommendedName>
        <fullName evidence="2">Chromosome partitioning protein ParA</fullName>
    </recommendedName>
</protein>
<dbReference type="EMBL" id="JOPB01000005">
    <property type="protein sequence ID" value="OUI78772.1"/>
    <property type="molecule type" value="Genomic_DNA"/>
</dbReference>
<dbReference type="PANTHER" id="PTHR13696:SF52">
    <property type="entry name" value="PARA FAMILY PROTEIN CT_582"/>
    <property type="match status" value="1"/>
</dbReference>
<dbReference type="RefSeq" id="WP_008854649.1">
    <property type="nucleotide sequence ID" value="NZ_JOPB01000005.1"/>
</dbReference>
<comment type="function">
    <text evidence="1">Involved in chromosome partition. Localize to both poles of the predivisional cell following completion of DNA replication.</text>
</comment>
<dbReference type="FunFam" id="3.40.50.300:FF:000285">
    <property type="entry name" value="Sporulation initiation inhibitor Soj"/>
    <property type="match status" value="1"/>
</dbReference>
<accession>A0A251ZVV6</accession>
<dbReference type="InterPro" id="IPR027417">
    <property type="entry name" value="P-loop_NTPase"/>
</dbReference>
<keyword evidence="5" id="KW-1185">Reference proteome</keyword>
<evidence type="ECO:0000256" key="2">
    <source>
        <dbReference type="ARBA" id="ARBA00074747"/>
    </source>
</evidence>
<sequence length="262" mass="28533">MTEKNVKQKTPRILAIANQKGGVGKTTTAINLATALAEKKKVLLIDLDSQGNSSTALGVDYNDRAVGTYNLLIDGAVSEGMIKDGIVPNLSLITADGNLAGAELELIDVEEREFRLKNALGTLPQHYDYILIDCPPSLGMLTLNALVAATGVIVPLQCEFLALEGISHLVKTVTRIQKSLNPALDIRAIVLTMYDKRNKLSELVAEDTKAFFGDKVCKTVIPRNIRISEAQSYGKPIMLYDRKSAGAVAYMNLAKELTRRFQ</sequence>
<dbReference type="Proteomes" id="UP000194946">
    <property type="component" value="Unassembled WGS sequence"/>
</dbReference>